<dbReference type="InterPro" id="IPR036047">
    <property type="entry name" value="F-box-like_dom_sf"/>
</dbReference>
<sequence>MASRKRSRVNNNNKYPPSKKAHTDARFEPEVLFDLGVDLLSDEEESEPTNIYNDYDKKIAKDFNERKILKPVPVRDIRYKRKSTDECSTKCDPFTALPDEILVKILWYLNHKSLISLSQTCRRFSLLCRDEVLWPRLNLTSRKFDVDAIGHILVLGVKVLRLNSAIFPSPIMSQNLTLKLETFVSKVKYLDLSYAWIKVDDLSLLLSKMRRLIKLSLESLNVNVDVMNQVVENQGLDTLNLAMSTGLDVECMNVLTSHLPKLEALNLAWTRLDCPALSVLCRNLTPNVKHLDISGTQLLLKNEDLVTLVRRCRSIESLDISDCLSISVNTFREIIKHLNRLKSLAISRSYQIEPRTLLEVKTLENLEVLAAYRLIPENLFDAVCDDLPNIRVNKNPFSVIARPTVGIRRTSIWEQPTNE</sequence>
<dbReference type="PROSITE" id="PS50181">
    <property type="entry name" value="FBOX"/>
    <property type="match status" value="1"/>
</dbReference>
<dbReference type="SUPFAM" id="SSF81383">
    <property type="entry name" value="F-box domain"/>
    <property type="match status" value="1"/>
</dbReference>
<proteinExistence type="predicted"/>
<reference evidence="3" key="1">
    <citation type="journal article" date="2014" name="PLoS ONE">
        <title>Transcriptome-Based Identification of ABC Transporters in the Western Tarnished Plant Bug Lygus hesperus.</title>
        <authorList>
            <person name="Hull J.J."/>
            <person name="Chaney K."/>
            <person name="Geib S.M."/>
            <person name="Fabrick J.A."/>
            <person name="Brent C.S."/>
            <person name="Walsh D."/>
            <person name="Lavine L.C."/>
        </authorList>
    </citation>
    <scope>NUCLEOTIDE SEQUENCE</scope>
</reference>
<dbReference type="SUPFAM" id="SSF52047">
    <property type="entry name" value="RNI-like"/>
    <property type="match status" value="1"/>
</dbReference>
<accession>A0A0A9YR69</accession>
<dbReference type="InterPro" id="IPR032675">
    <property type="entry name" value="LRR_dom_sf"/>
</dbReference>
<dbReference type="GO" id="GO:0016301">
    <property type="term" value="F:kinase activity"/>
    <property type="evidence" value="ECO:0007669"/>
    <property type="project" value="UniProtKB-KW"/>
</dbReference>
<dbReference type="AlphaFoldDB" id="A0A0A9YR69"/>
<reference evidence="3" key="2">
    <citation type="submission" date="2014-07" db="EMBL/GenBank/DDBJ databases">
        <authorList>
            <person name="Hull J."/>
        </authorList>
    </citation>
    <scope>NUCLEOTIDE SEQUENCE</scope>
</reference>
<evidence type="ECO:0000313" key="3">
    <source>
        <dbReference type="EMBL" id="JAG35552.1"/>
    </source>
</evidence>
<dbReference type="InterPro" id="IPR001810">
    <property type="entry name" value="F-box_dom"/>
</dbReference>
<dbReference type="Gene3D" id="3.80.10.10">
    <property type="entry name" value="Ribonuclease Inhibitor"/>
    <property type="match status" value="1"/>
</dbReference>
<evidence type="ECO:0000259" key="2">
    <source>
        <dbReference type="PROSITE" id="PS50181"/>
    </source>
</evidence>
<dbReference type="SMART" id="SM00256">
    <property type="entry name" value="FBOX"/>
    <property type="match status" value="1"/>
</dbReference>
<feature type="domain" description="F-box" evidence="2">
    <location>
        <begin position="91"/>
        <end position="137"/>
    </location>
</feature>
<dbReference type="Pfam" id="PF12937">
    <property type="entry name" value="F-box-like"/>
    <property type="match status" value="1"/>
</dbReference>
<gene>
    <name evidence="3" type="primary">SKP2</name>
    <name evidence="3" type="ORF">CM83_53655</name>
</gene>
<keyword evidence="3" id="KW-0808">Transferase</keyword>
<keyword evidence="3" id="KW-0418">Kinase</keyword>
<protein>
    <submittedName>
        <fullName evidence="3">S-phase kinase-associated protein 2</fullName>
    </submittedName>
</protein>
<evidence type="ECO:0000256" key="1">
    <source>
        <dbReference type="SAM" id="MobiDB-lite"/>
    </source>
</evidence>
<feature type="region of interest" description="Disordered" evidence="1">
    <location>
        <begin position="1"/>
        <end position="26"/>
    </location>
</feature>
<dbReference type="EMBL" id="GBHO01008052">
    <property type="protein sequence ID" value="JAG35552.1"/>
    <property type="molecule type" value="Transcribed_RNA"/>
</dbReference>
<name>A0A0A9YR69_LYGHE</name>
<organism evidence="3">
    <name type="scientific">Lygus hesperus</name>
    <name type="common">Western plant bug</name>
    <dbReference type="NCBI Taxonomy" id="30085"/>
    <lineage>
        <taxon>Eukaryota</taxon>
        <taxon>Metazoa</taxon>
        <taxon>Ecdysozoa</taxon>
        <taxon>Arthropoda</taxon>
        <taxon>Hexapoda</taxon>
        <taxon>Insecta</taxon>
        <taxon>Pterygota</taxon>
        <taxon>Neoptera</taxon>
        <taxon>Paraneoptera</taxon>
        <taxon>Hemiptera</taxon>
        <taxon>Heteroptera</taxon>
        <taxon>Panheteroptera</taxon>
        <taxon>Cimicomorpha</taxon>
        <taxon>Miridae</taxon>
        <taxon>Mirini</taxon>
        <taxon>Lygus</taxon>
    </lineage>
</organism>